<keyword evidence="8" id="KW-1185">Reference proteome</keyword>
<dbReference type="Gene3D" id="1.10.150.170">
    <property type="entry name" value="Putative methyltransferase TM0872, insert domain"/>
    <property type="match status" value="1"/>
</dbReference>
<dbReference type="RefSeq" id="WP_289606908.1">
    <property type="nucleotide sequence ID" value="NZ_JAUDCG010000006.1"/>
</dbReference>
<dbReference type="PIRSF" id="PIRSF004486">
    <property type="entry name" value="MraW"/>
    <property type="match status" value="1"/>
</dbReference>
<evidence type="ECO:0000256" key="5">
    <source>
        <dbReference type="ARBA" id="ARBA00022691"/>
    </source>
</evidence>
<dbReference type="NCBIfam" id="TIGR00006">
    <property type="entry name" value="16S rRNA (cytosine(1402)-N(4))-methyltransferase RsmH"/>
    <property type="match status" value="1"/>
</dbReference>
<evidence type="ECO:0000256" key="3">
    <source>
        <dbReference type="ARBA" id="ARBA00022603"/>
    </source>
</evidence>
<evidence type="ECO:0000313" key="8">
    <source>
        <dbReference type="Proteomes" id="UP001529340"/>
    </source>
</evidence>
<comment type="function">
    <text evidence="6">Specifically methylates the N4 position of cytidine in position 1402 (C1402) of 16S rRNA.</text>
</comment>
<dbReference type="InterPro" id="IPR002903">
    <property type="entry name" value="RsmH"/>
</dbReference>
<dbReference type="SUPFAM" id="SSF81799">
    <property type="entry name" value="Putative methyltransferase TM0872, insert domain"/>
    <property type="match status" value="1"/>
</dbReference>
<dbReference type="PANTHER" id="PTHR11265">
    <property type="entry name" value="S-ADENOSYL-METHYLTRANSFERASE MRAW"/>
    <property type="match status" value="1"/>
</dbReference>
<evidence type="ECO:0000256" key="2">
    <source>
        <dbReference type="ARBA" id="ARBA00022552"/>
    </source>
</evidence>
<dbReference type="PANTHER" id="PTHR11265:SF0">
    <property type="entry name" value="12S RRNA N4-METHYLCYTIDINE METHYLTRANSFERASE"/>
    <property type="match status" value="1"/>
</dbReference>
<keyword evidence="3 6" id="KW-0489">Methyltransferase</keyword>
<comment type="similarity">
    <text evidence="1 6">Belongs to the methyltransferase superfamily. RsmH family.</text>
</comment>
<evidence type="ECO:0000256" key="1">
    <source>
        <dbReference type="ARBA" id="ARBA00010396"/>
    </source>
</evidence>
<dbReference type="EMBL" id="JAUDCG010000006">
    <property type="protein sequence ID" value="MDM8156438.1"/>
    <property type="molecule type" value="Genomic_DNA"/>
</dbReference>
<keyword evidence="5 6" id="KW-0949">S-adenosyl-L-methionine</keyword>
<evidence type="ECO:0000256" key="4">
    <source>
        <dbReference type="ARBA" id="ARBA00022679"/>
    </source>
</evidence>
<gene>
    <name evidence="6 7" type="primary">rsmH</name>
    <name evidence="7" type="ORF">QUV96_02155</name>
</gene>
<dbReference type="InterPro" id="IPR029063">
    <property type="entry name" value="SAM-dependent_MTases_sf"/>
</dbReference>
<comment type="subcellular location">
    <subcellularLocation>
        <location evidence="6">Cytoplasm</location>
    </subcellularLocation>
</comment>
<feature type="binding site" evidence="6">
    <location>
        <position position="99"/>
    </location>
    <ligand>
        <name>S-adenosyl-L-methionine</name>
        <dbReference type="ChEBI" id="CHEBI:59789"/>
    </ligand>
</feature>
<protein>
    <recommendedName>
        <fullName evidence="6">Ribosomal RNA small subunit methyltransferase H</fullName>
        <ecNumber evidence="6">2.1.1.199</ecNumber>
    </recommendedName>
    <alternativeName>
        <fullName evidence="6">16S rRNA m(4)C1402 methyltransferase</fullName>
    </alternativeName>
    <alternativeName>
        <fullName evidence="6">rRNA (cytosine-N(4)-)-methyltransferase RsmH</fullName>
    </alternativeName>
</protein>
<accession>A0ABT7U9X6</accession>
<evidence type="ECO:0000256" key="6">
    <source>
        <dbReference type="HAMAP-Rule" id="MF_01007"/>
    </source>
</evidence>
<feature type="binding site" evidence="6">
    <location>
        <begin position="32"/>
        <end position="34"/>
    </location>
    <ligand>
        <name>S-adenosyl-L-methionine</name>
        <dbReference type="ChEBI" id="CHEBI:59789"/>
    </ligand>
</feature>
<proteinExistence type="inferred from homology"/>
<comment type="catalytic activity">
    <reaction evidence="6">
        <text>cytidine(1402) in 16S rRNA + S-adenosyl-L-methionine = N(4)-methylcytidine(1402) in 16S rRNA + S-adenosyl-L-homocysteine + H(+)</text>
        <dbReference type="Rhea" id="RHEA:42928"/>
        <dbReference type="Rhea" id="RHEA-COMP:10286"/>
        <dbReference type="Rhea" id="RHEA-COMP:10287"/>
        <dbReference type="ChEBI" id="CHEBI:15378"/>
        <dbReference type="ChEBI" id="CHEBI:57856"/>
        <dbReference type="ChEBI" id="CHEBI:59789"/>
        <dbReference type="ChEBI" id="CHEBI:74506"/>
        <dbReference type="ChEBI" id="CHEBI:82748"/>
        <dbReference type="EC" id="2.1.1.199"/>
    </reaction>
</comment>
<sequence>MSAHVSVLLQECLEGLRVREDGSYVDATLGRGGHSSEILKRCPNGHLYAFDRDQEAILQSRERLAAIGSNFTCIHSRFSLMKEELAQRGVTRVDGILMDLGVSSPQFDEASRGFSYRFDAPLDMRMDQSQPLDAWTVVNTYPYEDLCRVLFAYGEESFAKAIARGIERRRQQHSIDTTFELVDVIREALPARVLNKKGHPAKKSFQAIRIEVNSELQELQEALAQALELLAVGGRLCVISFHSLEDRIVKEAFARAGKPRKVDKRLPVLEEEQLNYRLITRKPITANAEELESNNRSHSAKLRIIEKVREPLWQKQD</sequence>
<dbReference type="GO" id="GO:0032259">
    <property type="term" value="P:methylation"/>
    <property type="evidence" value="ECO:0007669"/>
    <property type="project" value="UniProtKB-KW"/>
</dbReference>
<keyword evidence="4 6" id="KW-0808">Transferase</keyword>
<dbReference type="InterPro" id="IPR023397">
    <property type="entry name" value="SAM-dep_MeTrfase_MraW_recog"/>
</dbReference>
<comment type="caution">
    <text evidence="7">The sequence shown here is derived from an EMBL/GenBank/DDBJ whole genome shotgun (WGS) entry which is preliminary data.</text>
</comment>
<dbReference type="Gene3D" id="3.40.50.150">
    <property type="entry name" value="Vaccinia Virus protein VP39"/>
    <property type="match status" value="1"/>
</dbReference>
<feature type="binding site" evidence="6">
    <location>
        <position position="78"/>
    </location>
    <ligand>
        <name>S-adenosyl-L-methionine</name>
        <dbReference type="ChEBI" id="CHEBI:59789"/>
    </ligand>
</feature>
<dbReference type="HAMAP" id="MF_01007">
    <property type="entry name" value="16SrRNA_methyltr_H"/>
    <property type="match status" value="1"/>
</dbReference>
<feature type="binding site" evidence="6">
    <location>
        <position position="51"/>
    </location>
    <ligand>
        <name>S-adenosyl-L-methionine</name>
        <dbReference type="ChEBI" id="CHEBI:59789"/>
    </ligand>
</feature>
<reference evidence="7 8" key="2">
    <citation type="submission" date="2023-06" db="EMBL/GenBank/DDBJ databases">
        <title>Identification and characterization of horizontal gene transfer across gut microbiota members of farm animals based on homology search.</title>
        <authorList>
            <person name="Schwarzerova J."/>
            <person name="Nykrynova M."/>
            <person name="Jureckova K."/>
            <person name="Cejkova D."/>
            <person name="Rychlik I."/>
        </authorList>
    </citation>
    <scope>NUCLEOTIDE SEQUENCE [LARGE SCALE GENOMIC DNA]</scope>
    <source>
        <strain evidence="7 8">ET39</strain>
    </source>
</reference>
<keyword evidence="2 6" id="KW-0698">rRNA processing</keyword>
<dbReference type="GO" id="GO:0008168">
    <property type="term" value="F:methyltransferase activity"/>
    <property type="evidence" value="ECO:0007669"/>
    <property type="project" value="UniProtKB-KW"/>
</dbReference>
<organism evidence="7 8">
    <name type="scientific">Amedibacillus dolichus</name>
    <dbReference type="NCBI Taxonomy" id="31971"/>
    <lineage>
        <taxon>Bacteria</taxon>
        <taxon>Bacillati</taxon>
        <taxon>Bacillota</taxon>
        <taxon>Erysipelotrichia</taxon>
        <taxon>Erysipelotrichales</taxon>
        <taxon>Erysipelotrichaceae</taxon>
        <taxon>Amedibacillus</taxon>
    </lineage>
</organism>
<dbReference type="Proteomes" id="UP001529340">
    <property type="component" value="Unassembled WGS sequence"/>
</dbReference>
<dbReference type="Pfam" id="PF01795">
    <property type="entry name" value="Methyltransf_5"/>
    <property type="match status" value="1"/>
</dbReference>
<reference evidence="8" key="1">
    <citation type="submission" date="2023-06" db="EMBL/GenBank/DDBJ databases">
        <title>Identification and characterization of horizontal gene transfer across gut microbiota members of farm animals based on homology search.</title>
        <authorList>
            <person name="Zeman M."/>
            <person name="Kubasova T."/>
            <person name="Jahodarova E."/>
            <person name="Nykrynova M."/>
            <person name="Rychlik I."/>
        </authorList>
    </citation>
    <scope>NUCLEOTIDE SEQUENCE [LARGE SCALE GENOMIC DNA]</scope>
    <source>
        <strain evidence="8">ET39</strain>
    </source>
</reference>
<name>A0ABT7U9X6_9FIRM</name>
<evidence type="ECO:0000313" key="7">
    <source>
        <dbReference type="EMBL" id="MDM8156438.1"/>
    </source>
</evidence>
<dbReference type="SUPFAM" id="SSF53335">
    <property type="entry name" value="S-adenosyl-L-methionine-dependent methyltransferases"/>
    <property type="match status" value="1"/>
</dbReference>
<feature type="binding site" evidence="6">
    <location>
        <position position="106"/>
    </location>
    <ligand>
        <name>S-adenosyl-L-methionine</name>
        <dbReference type="ChEBI" id="CHEBI:59789"/>
    </ligand>
</feature>
<keyword evidence="6" id="KW-0963">Cytoplasm</keyword>
<dbReference type="EC" id="2.1.1.199" evidence="6"/>